<proteinExistence type="predicted"/>
<sequence length="79" mass="8987">MGAGASFNVFRRLDAPELRCAVPEDRAVPAFIEAKGWVFERRLDGGTPRPRGFDVRAADVVARWNGFYLFETWARDEAR</sequence>
<evidence type="ECO:0000313" key="1">
    <source>
        <dbReference type="EMBL" id="GGK42006.1"/>
    </source>
</evidence>
<gene>
    <name evidence="1" type="ORF">GCM10011322_31390</name>
</gene>
<dbReference type="Proteomes" id="UP000600449">
    <property type="component" value="Unassembled WGS sequence"/>
</dbReference>
<dbReference type="EMBL" id="BMMF01000009">
    <property type="protein sequence ID" value="GGK42006.1"/>
    <property type="molecule type" value="Genomic_DNA"/>
</dbReference>
<organism evidence="1 2">
    <name type="scientific">Salinarimonas ramus</name>
    <dbReference type="NCBI Taxonomy" id="690164"/>
    <lineage>
        <taxon>Bacteria</taxon>
        <taxon>Pseudomonadati</taxon>
        <taxon>Pseudomonadota</taxon>
        <taxon>Alphaproteobacteria</taxon>
        <taxon>Hyphomicrobiales</taxon>
        <taxon>Salinarimonadaceae</taxon>
        <taxon>Salinarimonas</taxon>
    </lineage>
</organism>
<evidence type="ECO:0000313" key="2">
    <source>
        <dbReference type="Proteomes" id="UP000600449"/>
    </source>
</evidence>
<comment type="caution">
    <text evidence="1">The sequence shown here is derived from an EMBL/GenBank/DDBJ whole genome shotgun (WGS) entry which is preliminary data.</text>
</comment>
<protein>
    <submittedName>
        <fullName evidence="1">Uncharacterized protein</fullName>
    </submittedName>
</protein>
<dbReference type="RefSeq" id="WP_188914191.1">
    <property type="nucleotide sequence ID" value="NZ_BMMF01000009.1"/>
</dbReference>
<reference evidence="1 2" key="1">
    <citation type="journal article" date="2014" name="Int. J. Syst. Evol. Microbiol.">
        <title>Complete genome sequence of Corynebacterium casei LMG S-19264T (=DSM 44701T), isolated from a smear-ripened cheese.</title>
        <authorList>
            <consortium name="US DOE Joint Genome Institute (JGI-PGF)"/>
            <person name="Walter F."/>
            <person name="Albersmeier A."/>
            <person name="Kalinowski J."/>
            <person name="Ruckert C."/>
        </authorList>
    </citation>
    <scope>NUCLEOTIDE SEQUENCE [LARGE SCALE GENOMIC DNA]</scope>
    <source>
        <strain evidence="1 2">CGMCC 1.9161</strain>
    </source>
</reference>
<accession>A0A917QD05</accession>
<keyword evidence="2" id="KW-1185">Reference proteome</keyword>
<dbReference type="AlphaFoldDB" id="A0A917QD05"/>
<name>A0A917QD05_9HYPH</name>